<keyword evidence="2" id="KW-1185">Reference proteome</keyword>
<reference evidence="1 2" key="1">
    <citation type="submission" date="2018-10" db="EMBL/GenBank/DDBJ databases">
        <title>Genome sequencing of Mucilaginibacter sp. HYN0043.</title>
        <authorList>
            <person name="Kim M."/>
            <person name="Yi H."/>
        </authorList>
    </citation>
    <scope>NUCLEOTIDE SEQUENCE [LARGE SCALE GENOMIC DNA]</scope>
    <source>
        <strain evidence="1 2">HYN0043</strain>
    </source>
</reference>
<accession>A0A494W681</accession>
<dbReference type="KEGG" id="muh:HYN43_002755"/>
<dbReference type="AlphaFoldDB" id="A0A494W681"/>
<sequence>MALAFILAAALLKPGTIKAQEQEMQQLLLDIEKLTQMKSILSDMKTGYQIYQQGYGTISALSKGNFDLHSLYLSGLLAVSPAVRNYGRVAEILLMQSRLVSEYKEKSGLFRKSGSFSISELNYMGTVYARLVSETLNDLEELTNIVTAGKLRMSDAERIRGIDRIYSASSDKLGFLRSFNDQGIILSLQRTKEAGDTRSLKQLYGLNN</sequence>
<protein>
    <submittedName>
        <fullName evidence="1">TerB family tellurite resistance protein</fullName>
    </submittedName>
</protein>
<proteinExistence type="predicted"/>
<name>A0A494W681_9SPHI</name>
<evidence type="ECO:0000313" key="1">
    <source>
        <dbReference type="EMBL" id="AYL99293.1"/>
    </source>
</evidence>
<dbReference type="Proteomes" id="UP000270046">
    <property type="component" value="Chromosome"/>
</dbReference>
<gene>
    <name evidence="1" type="ORF">HYN43_002755</name>
</gene>
<organism evidence="1 2">
    <name type="scientific">Mucilaginibacter celer</name>
    <dbReference type="NCBI Taxonomy" id="2305508"/>
    <lineage>
        <taxon>Bacteria</taxon>
        <taxon>Pseudomonadati</taxon>
        <taxon>Bacteroidota</taxon>
        <taxon>Sphingobacteriia</taxon>
        <taxon>Sphingobacteriales</taxon>
        <taxon>Sphingobacteriaceae</taxon>
        <taxon>Mucilaginibacter</taxon>
    </lineage>
</organism>
<dbReference type="OrthoDB" id="826958at2"/>
<dbReference type="EMBL" id="CP032869">
    <property type="protein sequence ID" value="AYL99293.1"/>
    <property type="molecule type" value="Genomic_DNA"/>
</dbReference>
<evidence type="ECO:0000313" key="2">
    <source>
        <dbReference type="Proteomes" id="UP000270046"/>
    </source>
</evidence>